<feature type="non-terminal residue" evidence="1">
    <location>
        <position position="94"/>
    </location>
</feature>
<reference evidence="1" key="1">
    <citation type="submission" date="2020-04" db="EMBL/GenBank/DDBJ databases">
        <authorList>
            <person name="Alioto T."/>
            <person name="Alioto T."/>
            <person name="Gomez Garrido J."/>
        </authorList>
    </citation>
    <scope>NUCLEOTIDE SEQUENCE</scope>
    <source>
        <strain evidence="1">A484AB</strain>
    </source>
</reference>
<protein>
    <submittedName>
        <fullName evidence="1">Uncharacterized protein</fullName>
    </submittedName>
</protein>
<dbReference type="EMBL" id="CACRXK020009915">
    <property type="protein sequence ID" value="CAB4018235.1"/>
    <property type="molecule type" value="Genomic_DNA"/>
</dbReference>
<dbReference type="Proteomes" id="UP001152795">
    <property type="component" value="Unassembled WGS sequence"/>
</dbReference>
<comment type="caution">
    <text evidence="1">The sequence shown here is derived from an EMBL/GenBank/DDBJ whole genome shotgun (WGS) entry which is preliminary data.</text>
</comment>
<gene>
    <name evidence="1" type="ORF">PACLA_8A017844</name>
</gene>
<evidence type="ECO:0000313" key="1">
    <source>
        <dbReference type="EMBL" id="CAB4018235.1"/>
    </source>
</evidence>
<accession>A0A7D9IWW6</accession>
<dbReference type="AlphaFoldDB" id="A0A7D9IWW6"/>
<keyword evidence="2" id="KW-1185">Reference proteome</keyword>
<evidence type="ECO:0000313" key="2">
    <source>
        <dbReference type="Proteomes" id="UP001152795"/>
    </source>
</evidence>
<proteinExistence type="predicted"/>
<name>A0A7D9IWW6_PARCT</name>
<sequence>METFKPPSVLNLTGNLRENWRRWIQRFELFLTASVVFDRRCVINENPWQIYTNQVKLSLPIIGPFQSNGMRIPKFKKICISLPEFEEERHLLPT</sequence>
<organism evidence="1 2">
    <name type="scientific">Paramuricea clavata</name>
    <name type="common">Red gorgonian</name>
    <name type="synonym">Violescent sea-whip</name>
    <dbReference type="NCBI Taxonomy" id="317549"/>
    <lineage>
        <taxon>Eukaryota</taxon>
        <taxon>Metazoa</taxon>
        <taxon>Cnidaria</taxon>
        <taxon>Anthozoa</taxon>
        <taxon>Octocorallia</taxon>
        <taxon>Malacalcyonacea</taxon>
        <taxon>Plexauridae</taxon>
        <taxon>Paramuricea</taxon>
    </lineage>
</organism>